<dbReference type="SUPFAM" id="SSF53474">
    <property type="entry name" value="alpha/beta-Hydrolases"/>
    <property type="match status" value="1"/>
</dbReference>
<gene>
    <name evidence="2" type="ORF">CJN711_LOCUS12090</name>
</gene>
<dbReference type="EMBL" id="CAJNOV010005241">
    <property type="protein sequence ID" value="CAF1202430.1"/>
    <property type="molecule type" value="Genomic_DNA"/>
</dbReference>
<proteinExistence type="predicted"/>
<feature type="domain" description="AB hydrolase-1" evidence="1">
    <location>
        <begin position="42"/>
        <end position="320"/>
    </location>
</feature>
<dbReference type="Proteomes" id="UP000663855">
    <property type="component" value="Unassembled WGS sequence"/>
</dbReference>
<evidence type="ECO:0000259" key="1">
    <source>
        <dbReference type="Pfam" id="PF00561"/>
    </source>
</evidence>
<dbReference type="PANTHER" id="PTHR45763:SF51">
    <property type="entry name" value="ALPHA_BETA-HYDROLASES SUPERFAMILY PROTEIN"/>
    <property type="match status" value="1"/>
</dbReference>
<evidence type="ECO:0000313" key="3">
    <source>
        <dbReference type="Proteomes" id="UP000663855"/>
    </source>
</evidence>
<sequence>MEQLASSSISSELQVSNEKYFLLSDGRQLAYTEQGDTDSNKIIIFFHGAFCVGDCSNENDCYQEIGYHFIMPTLPGWGNSSSWPKNQPISNYPNDIHQLLSSLKKNNNKNLRIVVAGGSYGSVYAQICFSTSTDIMPEVANVQSLIVLSGFSPFKYHKKHTDGMSWSSYFAIGSPSIHFPFISKLVGSLIRKKVRNIEEVKNFVRKKFFDKMGDDEKVNLRKWEEDNNKSAEWAIDMMSRNIYLSISKTMTGFNEMPRVLHSDWGFDPKKLSSSPSKRTVLIVAAQGDEISHMEMSTYLVESYPNAELKIISGGHLGTFFEFDSIMKTWLTDIDKEDTEKLQLNEQAPCS</sequence>
<dbReference type="InterPro" id="IPR029058">
    <property type="entry name" value="AB_hydrolase_fold"/>
</dbReference>
<reference evidence="2" key="1">
    <citation type="submission" date="2021-02" db="EMBL/GenBank/DDBJ databases">
        <authorList>
            <person name="Nowell W R."/>
        </authorList>
    </citation>
    <scope>NUCLEOTIDE SEQUENCE</scope>
</reference>
<dbReference type="Gene3D" id="3.40.50.1820">
    <property type="entry name" value="alpha/beta hydrolase"/>
    <property type="match status" value="1"/>
</dbReference>
<organism evidence="2 3">
    <name type="scientific">Rotaria magnacalcarata</name>
    <dbReference type="NCBI Taxonomy" id="392030"/>
    <lineage>
        <taxon>Eukaryota</taxon>
        <taxon>Metazoa</taxon>
        <taxon>Spiralia</taxon>
        <taxon>Gnathifera</taxon>
        <taxon>Rotifera</taxon>
        <taxon>Eurotatoria</taxon>
        <taxon>Bdelloidea</taxon>
        <taxon>Philodinida</taxon>
        <taxon>Philodinidae</taxon>
        <taxon>Rotaria</taxon>
    </lineage>
</organism>
<comment type="caution">
    <text evidence="2">The sequence shown here is derived from an EMBL/GenBank/DDBJ whole genome shotgun (WGS) entry which is preliminary data.</text>
</comment>
<dbReference type="AlphaFoldDB" id="A0A814WHR8"/>
<protein>
    <recommendedName>
        <fullName evidence="1">AB hydrolase-1 domain-containing protein</fullName>
    </recommendedName>
</protein>
<dbReference type="InterPro" id="IPR000073">
    <property type="entry name" value="AB_hydrolase_1"/>
</dbReference>
<accession>A0A814WHR8</accession>
<dbReference type="Pfam" id="PF00561">
    <property type="entry name" value="Abhydrolase_1"/>
    <property type="match status" value="1"/>
</dbReference>
<dbReference type="PANTHER" id="PTHR45763">
    <property type="entry name" value="HYDROLASE, ALPHA/BETA FOLD FAMILY PROTEIN, EXPRESSED-RELATED"/>
    <property type="match status" value="1"/>
</dbReference>
<name>A0A814WHR8_9BILA</name>
<evidence type="ECO:0000313" key="2">
    <source>
        <dbReference type="EMBL" id="CAF1202430.1"/>
    </source>
</evidence>